<dbReference type="OrthoDB" id="4159781at2759"/>
<sequence>MEEPPKKRRLLFVDTNGGDFASRPNRKKLMDSRVRRHVMVDIGKSRRKPSKDRQFVTLLWQTQRNTHSNEDSKSGNDDNLQALAKDFVAPDTAAFVAPYAIPRISYTLSTLEKEWGEDSFSAYGFTLIMAVGKNSMGPTHSTDTFWFPFAFRKSAFLRHYQQMFASPDVLIPLYHRSARELTSLALERSLMTIQCVESRLASADKS</sequence>
<dbReference type="EMBL" id="JAADJG010000461">
    <property type="protein sequence ID" value="KAF4446397.1"/>
    <property type="molecule type" value="Genomic_DNA"/>
</dbReference>
<comment type="caution">
    <text evidence="1">The sequence shown here is derived from an EMBL/GenBank/DDBJ whole genome shotgun (WGS) entry which is preliminary data.</text>
</comment>
<organism evidence="1 2">
    <name type="scientific">Fusarium austroafricanum</name>
    <dbReference type="NCBI Taxonomy" id="2364996"/>
    <lineage>
        <taxon>Eukaryota</taxon>
        <taxon>Fungi</taxon>
        <taxon>Dikarya</taxon>
        <taxon>Ascomycota</taxon>
        <taxon>Pezizomycotina</taxon>
        <taxon>Sordariomycetes</taxon>
        <taxon>Hypocreomycetidae</taxon>
        <taxon>Hypocreales</taxon>
        <taxon>Nectriaceae</taxon>
        <taxon>Fusarium</taxon>
        <taxon>Fusarium concolor species complex</taxon>
    </lineage>
</organism>
<accession>A0A8H4K9U0</accession>
<protein>
    <submittedName>
        <fullName evidence="1">Uncharacterized protein</fullName>
    </submittedName>
</protein>
<reference evidence="1" key="1">
    <citation type="submission" date="2020-01" db="EMBL/GenBank/DDBJ databases">
        <title>Identification and distribution of gene clusters putatively required for synthesis of sphingolipid metabolism inhibitors in phylogenetically diverse species of the filamentous fungus Fusarium.</title>
        <authorList>
            <person name="Kim H.-S."/>
            <person name="Busman M."/>
            <person name="Brown D.W."/>
            <person name="Divon H."/>
            <person name="Uhlig S."/>
            <person name="Proctor R.H."/>
        </authorList>
    </citation>
    <scope>NUCLEOTIDE SEQUENCE</scope>
    <source>
        <strain evidence="1">NRRL 53441</strain>
    </source>
</reference>
<proteinExistence type="predicted"/>
<dbReference type="Proteomes" id="UP000605986">
    <property type="component" value="Unassembled WGS sequence"/>
</dbReference>
<evidence type="ECO:0000313" key="1">
    <source>
        <dbReference type="EMBL" id="KAF4446397.1"/>
    </source>
</evidence>
<name>A0A8H4K9U0_9HYPO</name>
<dbReference type="AlphaFoldDB" id="A0A8H4K9U0"/>
<gene>
    <name evidence="1" type="ORF">F53441_9965</name>
</gene>
<keyword evidence="2" id="KW-1185">Reference proteome</keyword>
<evidence type="ECO:0000313" key="2">
    <source>
        <dbReference type="Proteomes" id="UP000605986"/>
    </source>
</evidence>